<proteinExistence type="predicted"/>
<evidence type="ECO:0000313" key="1">
    <source>
        <dbReference type="EMBL" id="OOK71964.1"/>
    </source>
</evidence>
<gene>
    <name evidence="1" type="ORF">BZL30_5476</name>
</gene>
<comment type="caution">
    <text evidence="1">The sequence shown here is derived from an EMBL/GenBank/DDBJ whole genome shotgun (WGS) entry which is preliminary data.</text>
</comment>
<name>A0A1V3WYA0_MYCKA</name>
<evidence type="ECO:0000313" key="2">
    <source>
        <dbReference type="Proteomes" id="UP000189229"/>
    </source>
</evidence>
<reference evidence="1 2" key="1">
    <citation type="submission" date="2017-02" db="EMBL/GenBank/DDBJ databases">
        <title>Complete genome sequences of Mycobacterium kansasii strains isolated from rhesus macaques.</title>
        <authorList>
            <person name="Panda A."/>
            <person name="Nagaraj S."/>
            <person name="Zhao X."/>
            <person name="Tettelin H."/>
            <person name="Detolla L.J."/>
        </authorList>
    </citation>
    <scope>NUCLEOTIDE SEQUENCE [LARGE SCALE GENOMIC DNA]</scope>
    <source>
        <strain evidence="1 2">11-3813</strain>
    </source>
</reference>
<sequence>MQLGPVDPALLTCGSNIRYCASPRPKGQRWPTWYYCCCGGLFDIHQQFGELLPGKFAERRIDPPTIDEAA</sequence>
<dbReference type="AlphaFoldDB" id="A0A1V3WYA0"/>
<protein>
    <submittedName>
        <fullName evidence="1">Uncharacterized protein</fullName>
    </submittedName>
</protein>
<dbReference type="Proteomes" id="UP000189229">
    <property type="component" value="Unassembled WGS sequence"/>
</dbReference>
<dbReference type="EMBL" id="MVBM01000005">
    <property type="protein sequence ID" value="OOK71964.1"/>
    <property type="molecule type" value="Genomic_DNA"/>
</dbReference>
<organism evidence="1 2">
    <name type="scientific">Mycobacterium kansasii</name>
    <dbReference type="NCBI Taxonomy" id="1768"/>
    <lineage>
        <taxon>Bacteria</taxon>
        <taxon>Bacillati</taxon>
        <taxon>Actinomycetota</taxon>
        <taxon>Actinomycetes</taxon>
        <taxon>Mycobacteriales</taxon>
        <taxon>Mycobacteriaceae</taxon>
        <taxon>Mycobacterium</taxon>
    </lineage>
</organism>
<accession>A0A1V3WYA0</accession>